<dbReference type="InterPro" id="IPR020583">
    <property type="entry name" value="Inositol_monoP_metal-BS"/>
</dbReference>
<dbReference type="AlphaFoldDB" id="A0A5Q2MRI4"/>
<gene>
    <name evidence="5" type="ORF">GEV26_08005</name>
</gene>
<feature type="binding site" evidence="4">
    <location>
        <position position="214"/>
    </location>
    <ligand>
        <name>Mg(2+)</name>
        <dbReference type="ChEBI" id="CHEBI:18420"/>
        <label>1</label>
        <note>catalytic</note>
    </ligand>
</feature>
<dbReference type="GO" id="GO:0006020">
    <property type="term" value="P:inositol metabolic process"/>
    <property type="evidence" value="ECO:0007669"/>
    <property type="project" value="TreeGrafter"/>
</dbReference>
<dbReference type="CDD" id="cd01637">
    <property type="entry name" value="IMPase_like"/>
    <property type="match status" value="1"/>
</dbReference>
<dbReference type="Gene3D" id="3.40.190.80">
    <property type="match status" value="1"/>
</dbReference>
<evidence type="ECO:0000313" key="5">
    <source>
        <dbReference type="EMBL" id="QGG43210.1"/>
    </source>
</evidence>
<dbReference type="Gene3D" id="3.30.540.10">
    <property type="entry name" value="Fructose-1,6-Bisphosphatase, subunit A, domain 1"/>
    <property type="match status" value="1"/>
</dbReference>
<name>A0A5Q2MRI4_9ACTN</name>
<reference evidence="5 6" key="1">
    <citation type="submission" date="2019-11" db="EMBL/GenBank/DDBJ databases">
        <authorList>
            <person name="Li J."/>
        </authorList>
    </citation>
    <scope>NUCLEOTIDE SEQUENCE [LARGE SCALE GENOMIC DNA]</scope>
    <source>
        <strain evidence="5 6">MF47</strain>
    </source>
</reference>
<feature type="binding site" evidence="4">
    <location>
        <position position="90"/>
    </location>
    <ligand>
        <name>Mg(2+)</name>
        <dbReference type="ChEBI" id="CHEBI:18420"/>
        <label>2</label>
    </ligand>
</feature>
<dbReference type="KEGG" id="aef:GEV26_08005"/>
<dbReference type="EMBL" id="CP045737">
    <property type="protein sequence ID" value="QGG43210.1"/>
    <property type="molecule type" value="Genomic_DNA"/>
</dbReference>
<accession>A0A5Q2MRI4</accession>
<feature type="binding site" evidence="4">
    <location>
        <position position="87"/>
    </location>
    <ligand>
        <name>Mg(2+)</name>
        <dbReference type="ChEBI" id="CHEBI:18420"/>
        <label>1</label>
        <note>catalytic</note>
    </ligand>
</feature>
<evidence type="ECO:0000256" key="1">
    <source>
        <dbReference type="ARBA" id="ARBA00022723"/>
    </source>
</evidence>
<evidence type="ECO:0000256" key="4">
    <source>
        <dbReference type="PIRSR" id="PIRSR600760-2"/>
    </source>
</evidence>
<keyword evidence="1 4" id="KW-0479">Metal-binding</keyword>
<keyword evidence="3 4" id="KW-0460">Magnesium</keyword>
<dbReference type="GO" id="GO:0008934">
    <property type="term" value="F:inositol monophosphate 1-phosphatase activity"/>
    <property type="evidence" value="ECO:0007669"/>
    <property type="project" value="TreeGrafter"/>
</dbReference>
<keyword evidence="6" id="KW-1185">Reference proteome</keyword>
<protein>
    <submittedName>
        <fullName evidence="5">Inositol monophosphatase</fullName>
    </submittedName>
</protein>
<dbReference type="PRINTS" id="PR00377">
    <property type="entry name" value="IMPHPHTASES"/>
</dbReference>
<comment type="cofactor">
    <cofactor evidence="4">
        <name>Mg(2+)</name>
        <dbReference type="ChEBI" id="CHEBI:18420"/>
    </cofactor>
</comment>
<evidence type="ECO:0000256" key="2">
    <source>
        <dbReference type="ARBA" id="ARBA00022801"/>
    </source>
</evidence>
<dbReference type="GO" id="GO:0046872">
    <property type="term" value="F:metal ion binding"/>
    <property type="evidence" value="ECO:0007669"/>
    <property type="project" value="UniProtKB-KW"/>
</dbReference>
<dbReference type="SUPFAM" id="SSF56655">
    <property type="entry name" value="Carbohydrate phosphatase"/>
    <property type="match status" value="1"/>
</dbReference>
<dbReference type="PANTHER" id="PTHR20854">
    <property type="entry name" value="INOSITOL MONOPHOSPHATASE"/>
    <property type="match status" value="1"/>
</dbReference>
<dbReference type="PROSITE" id="PS00629">
    <property type="entry name" value="IMP_1"/>
    <property type="match status" value="1"/>
</dbReference>
<dbReference type="GO" id="GO:0007165">
    <property type="term" value="P:signal transduction"/>
    <property type="evidence" value="ECO:0007669"/>
    <property type="project" value="TreeGrafter"/>
</dbReference>
<sequence length="258" mass="26853">MAGLTGVDDLELATALVTEAGALAALMRADGLSAEQKTSVSDVVTAADRAAEDLVTSTLERLCPADGLLGEEGAQHDGTSGRRWVIDPVDGTYNFFSGLAYWCSALALEDADGTVLGAVHQPVTGETWLGGRDHPTTLDGVPVAPLADRPLSDCSLATYVHPSTLADPDVREVWLALVQASATPRVLGSGSCDLAGVAGGRVGVWAQHSCPDWDWLPGQALVRAAGGRAEVVEHRGHRWHVAGNQQAVAELLDLLHGA</sequence>
<evidence type="ECO:0000313" key="6">
    <source>
        <dbReference type="Proteomes" id="UP000392064"/>
    </source>
</evidence>
<organism evidence="5 6">
    <name type="scientific">Aeromicrobium yanjiei</name>
    <dbReference type="NCBI Taxonomy" id="2662028"/>
    <lineage>
        <taxon>Bacteria</taxon>
        <taxon>Bacillati</taxon>
        <taxon>Actinomycetota</taxon>
        <taxon>Actinomycetes</taxon>
        <taxon>Propionibacteriales</taxon>
        <taxon>Nocardioidaceae</taxon>
        <taxon>Aeromicrobium</taxon>
    </lineage>
</organism>
<dbReference type="InterPro" id="IPR000760">
    <property type="entry name" value="Inositol_monophosphatase-like"/>
</dbReference>
<proteinExistence type="predicted"/>
<dbReference type="Pfam" id="PF00459">
    <property type="entry name" value="Inositol_P"/>
    <property type="match status" value="1"/>
</dbReference>
<evidence type="ECO:0000256" key="3">
    <source>
        <dbReference type="ARBA" id="ARBA00022842"/>
    </source>
</evidence>
<keyword evidence="2" id="KW-0378">Hydrolase</keyword>
<dbReference type="PANTHER" id="PTHR20854:SF4">
    <property type="entry name" value="INOSITOL-1-MONOPHOSPHATASE-RELATED"/>
    <property type="match status" value="1"/>
</dbReference>
<feature type="binding site" evidence="4">
    <location>
        <position position="71"/>
    </location>
    <ligand>
        <name>Mg(2+)</name>
        <dbReference type="ChEBI" id="CHEBI:18420"/>
        <label>1</label>
        <note>catalytic</note>
    </ligand>
</feature>
<dbReference type="Proteomes" id="UP000392064">
    <property type="component" value="Chromosome"/>
</dbReference>